<dbReference type="InterPro" id="IPR003010">
    <property type="entry name" value="C-N_Hydrolase"/>
</dbReference>
<dbReference type="PROSITE" id="PS50263">
    <property type="entry name" value="CN_HYDROLASE"/>
    <property type="match status" value="1"/>
</dbReference>
<feature type="domain" description="CN hydrolase" evidence="2">
    <location>
        <begin position="33"/>
        <end position="260"/>
    </location>
</feature>
<dbReference type="Proteomes" id="UP000472262">
    <property type="component" value="Unassembled WGS sequence"/>
</dbReference>
<evidence type="ECO:0000313" key="4">
    <source>
        <dbReference type="Proteomes" id="UP000472262"/>
    </source>
</evidence>
<dbReference type="AlphaFoldDB" id="A0A672R873"/>
<dbReference type="PANTHER" id="PTHR43674">
    <property type="entry name" value="NITRILASE C965.09-RELATED"/>
    <property type="match status" value="1"/>
</dbReference>
<dbReference type="GO" id="GO:0003837">
    <property type="term" value="F:beta-ureidopropionase activity"/>
    <property type="evidence" value="ECO:0007669"/>
    <property type="project" value="TreeGrafter"/>
</dbReference>
<sequence length="260" mass="29192">MSGKHFESLEKVGDMHLRLNSEGRRLLFGKEPKKLNIPQSAIDAAVEQDYDLKGYVFEASPEQLRPPRTVPSFSLCLPSIAMPFFAASAEDGLTTRFCIQLAKHFNMVVVSPILERDEIHGGTLWNTAVVVSNNGNVLGKSRKNHIPRVGDFNEVSVTHCITVKQLSEYFKNEFTSGDGKKAHHDFGNFYGSSYVAAPDGSRSPGLSRTRDGLLLTEMALNLNRQAPDKWNFKMTGRYEMYAEELKKAIQHDFQPNILKE</sequence>
<dbReference type="Pfam" id="PF00795">
    <property type="entry name" value="CN_hydrolase"/>
    <property type="match status" value="1"/>
</dbReference>
<dbReference type="PANTHER" id="PTHR43674:SF2">
    <property type="entry name" value="BETA-UREIDOPROPIONASE"/>
    <property type="match status" value="1"/>
</dbReference>
<evidence type="ECO:0000259" key="2">
    <source>
        <dbReference type="PROSITE" id="PS50263"/>
    </source>
</evidence>
<evidence type="ECO:0000313" key="3">
    <source>
        <dbReference type="Ensembl" id="ENSSGRP00000084662.1"/>
    </source>
</evidence>
<dbReference type="Ensembl" id="ENSSGRT00000090147.1">
    <property type="protein sequence ID" value="ENSSGRP00000084662.1"/>
    <property type="gene ID" value="ENSSGRG00000042697.1"/>
</dbReference>
<reference evidence="3" key="2">
    <citation type="submission" date="2025-09" db="UniProtKB">
        <authorList>
            <consortium name="Ensembl"/>
        </authorList>
    </citation>
    <scope>IDENTIFICATION</scope>
</reference>
<evidence type="ECO:0000256" key="1">
    <source>
        <dbReference type="ARBA" id="ARBA00022801"/>
    </source>
</evidence>
<dbReference type="GO" id="GO:0033396">
    <property type="term" value="P:beta-alanine biosynthetic process via 3-ureidopropionate"/>
    <property type="evidence" value="ECO:0007669"/>
    <property type="project" value="TreeGrafter"/>
</dbReference>
<keyword evidence="4" id="KW-1185">Reference proteome</keyword>
<dbReference type="Gene3D" id="3.60.110.10">
    <property type="entry name" value="Carbon-nitrogen hydrolase"/>
    <property type="match status" value="2"/>
</dbReference>
<dbReference type="InterPro" id="IPR050345">
    <property type="entry name" value="Aliph_Amidase/BUP"/>
</dbReference>
<proteinExistence type="predicted"/>
<organism evidence="3 4">
    <name type="scientific">Sinocyclocheilus grahami</name>
    <name type="common">Dianchi golden-line fish</name>
    <name type="synonym">Barbus grahami</name>
    <dbReference type="NCBI Taxonomy" id="75366"/>
    <lineage>
        <taxon>Eukaryota</taxon>
        <taxon>Metazoa</taxon>
        <taxon>Chordata</taxon>
        <taxon>Craniata</taxon>
        <taxon>Vertebrata</taxon>
        <taxon>Euteleostomi</taxon>
        <taxon>Actinopterygii</taxon>
        <taxon>Neopterygii</taxon>
        <taxon>Teleostei</taxon>
        <taxon>Ostariophysi</taxon>
        <taxon>Cypriniformes</taxon>
        <taxon>Cyprinidae</taxon>
        <taxon>Cyprininae</taxon>
        <taxon>Sinocyclocheilus</taxon>
    </lineage>
</organism>
<reference evidence="3" key="1">
    <citation type="submission" date="2025-08" db="UniProtKB">
        <authorList>
            <consortium name="Ensembl"/>
        </authorList>
    </citation>
    <scope>IDENTIFICATION</scope>
</reference>
<name>A0A672R873_SINGR</name>
<protein>
    <submittedName>
        <fullName evidence="3">Ureidopropionase, beta</fullName>
    </submittedName>
</protein>
<accession>A0A672R873</accession>
<dbReference type="InterPro" id="IPR036526">
    <property type="entry name" value="C-N_Hydrolase_sf"/>
</dbReference>
<dbReference type="SUPFAM" id="SSF56317">
    <property type="entry name" value="Carbon-nitrogen hydrolase"/>
    <property type="match status" value="1"/>
</dbReference>
<keyword evidence="1" id="KW-0378">Hydrolase</keyword>